<evidence type="ECO:0000313" key="2">
    <source>
        <dbReference type="EMBL" id="GEU30557.1"/>
    </source>
</evidence>
<evidence type="ECO:0000256" key="1">
    <source>
        <dbReference type="SAM" id="MobiDB-lite"/>
    </source>
</evidence>
<reference evidence="2" key="1">
    <citation type="journal article" date="2019" name="Sci. Rep.">
        <title>Draft genome of Tanacetum cinerariifolium, the natural source of mosquito coil.</title>
        <authorList>
            <person name="Yamashiro T."/>
            <person name="Shiraishi A."/>
            <person name="Satake H."/>
            <person name="Nakayama K."/>
        </authorList>
    </citation>
    <scope>NUCLEOTIDE SEQUENCE</scope>
</reference>
<feature type="region of interest" description="Disordered" evidence="1">
    <location>
        <begin position="91"/>
        <end position="125"/>
    </location>
</feature>
<proteinExistence type="predicted"/>
<accession>A0A6L2J256</accession>
<comment type="caution">
    <text evidence="2">The sequence shown here is derived from an EMBL/GenBank/DDBJ whole genome shotgun (WGS) entry which is preliminary data.</text>
</comment>
<protein>
    <recommendedName>
        <fullName evidence="3">Transposase (Putative), gypsy type</fullName>
    </recommendedName>
</protein>
<name>A0A6L2J256_TANCI</name>
<dbReference type="AlphaFoldDB" id="A0A6L2J256"/>
<sequence>MDLFAFIRMRILPRCEFVRGRLRRDRFRCWNPLRVVLFLLLMVMTRETRMTTLRMLGLMTLMRKAVMLSWGIRPKSVIVFQNEEVNNVVDEELQDTAADKPEGKKKRRRAAGANGSDYPLKKLRENDGTFGDTNVPATATIPFVISFVTLTLEHEGGGNTDFISGPNLHTHRPSERFVISSEPSHHSSRNAADAEVTSLVRSPVPPPPMMTAAVSTTAIAGATSAQVLREGTEPVQHSRFVDSASTGAGGSDTTGPSNIPVRSFLLTLFIFLKRWTPRLTGRYMFVNGTMDYDQLFAEFNIGAACQMCLSSEVRLRAEHNFKERKKFERKCNRHVDLQVFVVEATKAAQISELDSLKKRNLALEGENNTLEGQVATIESAAATKDAELASLNSQVVKHKYAVSSLMDTTYWMSEQLTHDLSSLQVSCDVLGIRTDSFESQKDNLTDQVSFLETAFFGLRDQVSGYKLFKEQCEALQDEHVKVLSDHVAELDSELMAMALHLDEDVYPRFLTTITGLAIGKAMQTGLVVGVDHGKAERGLTDIAAYDPSMKAKRTPVLRIIMSLVHMDDPSAETLEVSRLQPSYEQLLLPIHQKEDNVVTEETSLSNSLDVVHARVQKVKECALSRHSSISDVVGVLVDQFSSANLLGEASTSGVPMTAATTTALSIPATTTNVSSVLPISVVDYGYSPGIELARPLTYMS</sequence>
<evidence type="ECO:0008006" key="3">
    <source>
        <dbReference type="Google" id="ProtNLM"/>
    </source>
</evidence>
<organism evidence="2">
    <name type="scientific">Tanacetum cinerariifolium</name>
    <name type="common">Dalmatian daisy</name>
    <name type="synonym">Chrysanthemum cinerariifolium</name>
    <dbReference type="NCBI Taxonomy" id="118510"/>
    <lineage>
        <taxon>Eukaryota</taxon>
        <taxon>Viridiplantae</taxon>
        <taxon>Streptophyta</taxon>
        <taxon>Embryophyta</taxon>
        <taxon>Tracheophyta</taxon>
        <taxon>Spermatophyta</taxon>
        <taxon>Magnoliopsida</taxon>
        <taxon>eudicotyledons</taxon>
        <taxon>Gunneridae</taxon>
        <taxon>Pentapetalae</taxon>
        <taxon>asterids</taxon>
        <taxon>campanulids</taxon>
        <taxon>Asterales</taxon>
        <taxon>Asteraceae</taxon>
        <taxon>Asteroideae</taxon>
        <taxon>Anthemideae</taxon>
        <taxon>Anthemidinae</taxon>
        <taxon>Tanacetum</taxon>
    </lineage>
</organism>
<dbReference type="EMBL" id="BKCJ010000167">
    <property type="protein sequence ID" value="GEU30557.1"/>
    <property type="molecule type" value="Genomic_DNA"/>
</dbReference>
<gene>
    <name evidence="2" type="ORF">Tci_002535</name>
</gene>
<dbReference type="Gene3D" id="1.10.287.1490">
    <property type="match status" value="1"/>
</dbReference>